<protein>
    <submittedName>
        <fullName evidence="2">Uncharacterized protein</fullName>
    </submittedName>
</protein>
<dbReference type="AlphaFoldDB" id="A0AAD8J5F0"/>
<reference evidence="2" key="2">
    <citation type="submission" date="2023-05" db="EMBL/GenBank/DDBJ databases">
        <authorList>
            <person name="Schelkunov M.I."/>
        </authorList>
    </citation>
    <scope>NUCLEOTIDE SEQUENCE</scope>
    <source>
        <strain evidence="2">Hsosn_3</strain>
        <tissue evidence="2">Leaf</tissue>
    </source>
</reference>
<reference evidence="2" key="1">
    <citation type="submission" date="2023-02" db="EMBL/GenBank/DDBJ databases">
        <title>Genome of toxic invasive species Heracleum sosnowskyi carries increased number of genes despite the absence of recent whole-genome duplications.</title>
        <authorList>
            <person name="Schelkunov M."/>
            <person name="Shtratnikova V."/>
            <person name="Makarenko M."/>
            <person name="Klepikova A."/>
            <person name="Omelchenko D."/>
            <person name="Novikova G."/>
            <person name="Obukhova E."/>
            <person name="Bogdanov V."/>
            <person name="Penin A."/>
            <person name="Logacheva M."/>
        </authorList>
    </citation>
    <scope>NUCLEOTIDE SEQUENCE</scope>
    <source>
        <strain evidence="2">Hsosn_3</strain>
        <tissue evidence="2">Leaf</tissue>
    </source>
</reference>
<keyword evidence="3" id="KW-1185">Reference proteome</keyword>
<comment type="caution">
    <text evidence="2">The sequence shown here is derived from an EMBL/GenBank/DDBJ whole genome shotgun (WGS) entry which is preliminary data.</text>
</comment>
<feature type="compositionally biased region" description="Basic and acidic residues" evidence="1">
    <location>
        <begin position="177"/>
        <end position="193"/>
    </location>
</feature>
<evidence type="ECO:0000313" key="3">
    <source>
        <dbReference type="Proteomes" id="UP001237642"/>
    </source>
</evidence>
<organism evidence="2 3">
    <name type="scientific">Heracleum sosnowskyi</name>
    <dbReference type="NCBI Taxonomy" id="360622"/>
    <lineage>
        <taxon>Eukaryota</taxon>
        <taxon>Viridiplantae</taxon>
        <taxon>Streptophyta</taxon>
        <taxon>Embryophyta</taxon>
        <taxon>Tracheophyta</taxon>
        <taxon>Spermatophyta</taxon>
        <taxon>Magnoliopsida</taxon>
        <taxon>eudicotyledons</taxon>
        <taxon>Gunneridae</taxon>
        <taxon>Pentapetalae</taxon>
        <taxon>asterids</taxon>
        <taxon>campanulids</taxon>
        <taxon>Apiales</taxon>
        <taxon>Apiaceae</taxon>
        <taxon>Apioideae</taxon>
        <taxon>apioid superclade</taxon>
        <taxon>Tordylieae</taxon>
        <taxon>Tordyliinae</taxon>
        <taxon>Heracleum</taxon>
    </lineage>
</organism>
<feature type="region of interest" description="Disordered" evidence="1">
    <location>
        <begin position="162"/>
        <end position="193"/>
    </location>
</feature>
<dbReference type="EMBL" id="JAUIZM010000002">
    <property type="protein sequence ID" value="KAK1396883.1"/>
    <property type="molecule type" value="Genomic_DNA"/>
</dbReference>
<name>A0AAD8J5F0_9APIA</name>
<dbReference type="Proteomes" id="UP001237642">
    <property type="component" value="Unassembled WGS sequence"/>
</dbReference>
<gene>
    <name evidence="2" type="ORF">POM88_006746</name>
</gene>
<proteinExistence type="predicted"/>
<accession>A0AAD8J5F0</accession>
<dbReference type="PANTHER" id="PTHR33168">
    <property type="entry name" value="STRESS INDUCED PROTEIN-RELATED"/>
    <property type="match status" value="1"/>
</dbReference>
<sequence>MDHVSKWSSSLNKTLKSIRQQNDDEAAGSVVETESKSLPKWKVMWMKLIKEKNKMFQRSVHNHQQQPPYDEYNYSQNFDQGSIADSDEPDILSRSFSVRNCSAFEGIHTKKRNRLNSERLSHLVYVQFNSRLVNKTKMLSYKYDSLLASDARMSQDWIVEGGADDENESTTTTCTDETIRELDEDNFHSEDEP</sequence>
<evidence type="ECO:0000313" key="2">
    <source>
        <dbReference type="EMBL" id="KAK1396883.1"/>
    </source>
</evidence>
<evidence type="ECO:0000256" key="1">
    <source>
        <dbReference type="SAM" id="MobiDB-lite"/>
    </source>
</evidence>